<evidence type="ECO:0000259" key="3">
    <source>
        <dbReference type="Pfam" id="PF07699"/>
    </source>
</evidence>
<dbReference type="SUPFAM" id="SSF57184">
    <property type="entry name" value="Growth factor receptor domain"/>
    <property type="match status" value="1"/>
</dbReference>
<keyword evidence="2" id="KW-0812">Transmembrane</keyword>
<dbReference type="InterPro" id="IPR009030">
    <property type="entry name" value="Growth_fac_rcpt_cys_sf"/>
</dbReference>
<feature type="transmembrane region" description="Helical" evidence="2">
    <location>
        <begin position="496"/>
        <end position="517"/>
    </location>
</feature>
<dbReference type="EMBL" id="CDMY01000670">
    <property type="protein sequence ID" value="CEM29306.1"/>
    <property type="molecule type" value="Genomic_DNA"/>
</dbReference>
<dbReference type="Gene3D" id="2.10.50.10">
    <property type="entry name" value="Tumor Necrosis Factor Receptor, subunit A, domain 2"/>
    <property type="match status" value="2"/>
</dbReference>
<keyword evidence="2" id="KW-1133">Transmembrane helix</keyword>
<feature type="region of interest" description="Disordered" evidence="1">
    <location>
        <begin position="890"/>
        <end position="933"/>
    </location>
</feature>
<organism evidence="4 5">
    <name type="scientific">Vitrella brassicaformis (strain CCMP3155)</name>
    <dbReference type="NCBI Taxonomy" id="1169540"/>
    <lineage>
        <taxon>Eukaryota</taxon>
        <taxon>Sar</taxon>
        <taxon>Alveolata</taxon>
        <taxon>Colpodellida</taxon>
        <taxon>Vitrellaceae</taxon>
        <taxon>Vitrella</taxon>
    </lineage>
</organism>
<accession>A0A0G4GI87</accession>
<evidence type="ECO:0000313" key="5">
    <source>
        <dbReference type="Proteomes" id="UP000041254"/>
    </source>
</evidence>
<feature type="transmembrane region" description="Helical" evidence="2">
    <location>
        <begin position="632"/>
        <end position="651"/>
    </location>
</feature>
<dbReference type="Proteomes" id="UP000041254">
    <property type="component" value="Unassembled WGS sequence"/>
</dbReference>
<dbReference type="InParanoid" id="A0A0G4GI87"/>
<dbReference type="AlphaFoldDB" id="A0A0G4GI87"/>
<feature type="domain" description="Tyrosine-protein kinase ephrin type A/B receptor-like" evidence="3">
    <location>
        <begin position="226"/>
        <end position="274"/>
    </location>
</feature>
<protein>
    <recommendedName>
        <fullName evidence="3">Tyrosine-protein kinase ephrin type A/B receptor-like domain-containing protein</fullName>
    </recommendedName>
</protein>
<evidence type="ECO:0000313" key="4">
    <source>
        <dbReference type="EMBL" id="CEM29306.1"/>
    </source>
</evidence>
<evidence type="ECO:0000256" key="1">
    <source>
        <dbReference type="SAM" id="MobiDB-lite"/>
    </source>
</evidence>
<dbReference type="Pfam" id="PF07699">
    <property type="entry name" value="Ephrin_rec_like"/>
    <property type="match status" value="1"/>
</dbReference>
<dbReference type="CDD" id="cd00185">
    <property type="entry name" value="TNFRSF"/>
    <property type="match status" value="1"/>
</dbReference>
<reference evidence="4 5" key="1">
    <citation type="submission" date="2014-11" db="EMBL/GenBank/DDBJ databases">
        <authorList>
            <person name="Zhu J."/>
            <person name="Qi W."/>
            <person name="Song R."/>
        </authorList>
    </citation>
    <scope>NUCLEOTIDE SEQUENCE [LARGE SCALE GENOMIC DNA]</scope>
</reference>
<gene>
    <name evidence="4" type="ORF">Vbra_22749</name>
</gene>
<evidence type="ECO:0000256" key="2">
    <source>
        <dbReference type="SAM" id="Phobius"/>
    </source>
</evidence>
<dbReference type="PANTHER" id="PTHR46967">
    <property type="entry name" value="INSULIN-LIKE GROWTH FACTOR BINDING PROTEIN,N-TERMINAL"/>
    <property type="match status" value="1"/>
</dbReference>
<feature type="transmembrane region" description="Helical" evidence="2">
    <location>
        <begin position="693"/>
        <end position="720"/>
    </location>
</feature>
<name>A0A0G4GI87_VITBC</name>
<feature type="transmembrane region" description="Helical" evidence="2">
    <location>
        <begin position="551"/>
        <end position="571"/>
    </location>
</feature>
<feature type="transmembrane region" description="Helical" evidence="2">
    <location>
        <begin position="386"/>
        <end position="410"/>
    </location>
</feature>
<dbReference type="VEuPathDB" id="CryptoDB:Vbra_22749"/>
<dbReference type="PANTHER" id="PTHR46967:SF2">
    <property type="entry name" value="SUSHI, VON WILLEBRAND FACTOR TYPE A, EGF AND PENTRAXIN DOMAIN-CONTAINING PROTEIN 1-LIKE"/>
    <property type="match status" value="1"/>
</dbReference>
<keyword evidence="5" id="KW-1185">Reference proteome</keyword>
<dbReference type="STRING" id="1169540.A0A0G4GI87"/>
<keyword evidence="2" id="KW-0472">Membrane</keyword>
<sequence>TYYQYGAHNLTDFLLTNAEWTSKVNYYDAFLDVWSSDLIADYNAWPNRTTDYDRLVNQHIHAVHLLAIAISFLTEWSPDMDTNRAAIKLELWRNSFDTFWDANLRFDKDNRLNGAFVMLQQFPGTTKFSDLKAVAPESVAEVPIQIPMPSFESRFVGCTPGTFNDGLECQNCSANTFSDRTNASVCELCPAGTGQPAARQTGCIDCPVGHFNPGRSLAGCQACPLGTFSNTNKTVMCSKCPLGTYSDREGSTECTACSAHQTTRVTGRTSISDCDCEPGFYFQPRHNASADGGSCQRCSEYFACPGGQMELSRVSDVLLPGYYLDGNVTSVDSVYRCRIPTSCPGQGVRQCAAHAHAIGCGKCDPQFYRWGPKRGCRKCILRSHSASVLVVLAFLSVTLLFLITVAILLYSRTYISEAHLPATLTRKTERHGSKSAVAIVLSFVQEVAAFYGLTVTTTNNSILGPLGNQLSLLFLDTNVLGLPCWASALADYEGHVVATTVMPLLYVIIVIALHIIMWHPNGTASVRQFPHVLCGLKSGSPERRTTLPLTVLNIILLVATPLAATTFAALYGQWTLTAQTKGGAIQYQLCDPFRYFYQRFCESAPWWEIIRMGYRLLIVLATVVLPDNGSLQLLYVSVLVVAYMLGLFVIVPWRSRRDSAFDMILKILSLHMIGLLGIFFIEEPIRPADYPIAITFVAVLLLLEFLVVIPALSINVLNLVRPAREDLTMSQFGPRMTWRNSIKSVGDSQGCQAIVPQEAQTSTYDPAAPPQFSCEMPARGGAFFDDIIRCELPHVLGVLWAYASADCPAEEAAHTNRALQVIPRQSHHLPPLSDQRHTHISLECIDFLCLVAVPSAATDADADAGGTCVRRLSYGVLKALYSGHTEGRSIVHEPCGGDTAETESGPRQEHNGDDQGQRPHDDHQQVDAGGADGGDRERAVIIACLPAPLLAFLSDRRIKVH</sequence>
<feature type="non-terminal residue" evidence="4">
    <location>
        <position position="1"/>
    </location>
</feature>
<dbReference type="SMART" id="SM01411">
    <property type="entry name" value="Ephrin_rec_like"/>
    <property type="match status" value="2"/>
</dbReference>
<feature type="compositionally biased region" description="Basic and acidic residues" evidence="1">
    <location>
        <begin position="904"/>
        <end position="925"/>
    </location>
</feature>
<proteinExistence type="predicted"/>
<feature type="transmembrane region" description="Helical" evidence="2">
    <location>
        <begin position="663"/>
        <end position="681"/>
    </location>
</feature>
<dbReference type="InterPro" id="IPR011641">
    <property type="entry name" value="Tyr-kin_ephrin_A/B_rcpt-like"/>
</dbReference>
<dbReference type="OrthoDB" id="439917at2759"/>
<feature type="transmembrane region" description="Helical" evidence="2">
    <location>
        <begin position="436"/>
        <end position="458"/>
    </location>
</feature>